<dbReference type="RefSeq" id="WP_323305774.1">
    <property type="nucleotide sequence ID" value="NZ_JAYGHX010000006.1"/>
</dbReference>
<reference evidence="1 2" key="1">
    <citation type="submission" date="2023-12" db="EMBL/GenBank/DDBJ databases">
        <title>Baltic Sea Cyanobacteria.</title>
        <authorList>
            <person name="Delbaje E."/>
            <person name="Fewer D.P."/>
            <person name="Shishido T.K."/>
        </authorList>
    </citation>
    <scope>NUCLEOTIDE SEQUENCE [LARGE SCALE GENOMIC DNA]</scope>
    <source>
        <strain evidence="1 2">UHCC 0139</strain>
    </source>
</reference>
<organism evidence="1 2">
    <name type="scientific">Cyanobium gracile UHCC 0139</name>
    <dbReference type="NCBI Taxonomy" id="3110308"/>
    <lineage>
        <taxon>Bacteria</taxon>
        <taxon>Bacillati</taxon>
        <taxon>Cyanobacteriota</taxon>
        <taxon>Cyanophyceae</taxon>
        <taxon>Synechococcales</taxon>
        <taxon>Prochlorococcaceae</taxon>
        <taxon>Cyanobium</taxon>
    </lineage>
</organism>
<accession>A0ABU5RVH1</accession>
<gene>
    <name evidence="1" type="ORF">VB738_11015</name>
</gene>
<keyword evidence="2" id="KW-1185">Reference proteome</keyword>
<comment type="caution">
    <text evidence="1">The sequence shown here is derived from an EMBL/GenBank/DDBJ whole genome shotgun (WGS) entry which is preliminary data.</text>
</comment>
<sequence>MTTTPIPQVTREALLAFTQLLVECYSPEKVILPFVMPSTMGKSSIV</sequence>
<evidence type="ECO:0000313" key="2">
    <source>
        <dbReference type="Proteomes" id="UP001304461"/>
    </source>
</evidence>
<protein>
    <submittedName>
        <fullName evidence="1">Uncharacterized protein</fullName>
    </submittedName>
</protein>
<dbReference type="EMBL" id="JAYGHX010000006">
    <property type="protein sequence ID" value="MEA5391786.1"/>
    <property type="molecule type" value="Genomic_DNA"/>
</dbReference>
<proteinExistence type="predicted"/>
<name>A0ABU5RVH1_9CYAN</name>
<dbReference type="Proteomes" id="UP001304461">
    <property type="component" value="Unassembled WGS sequence"/>
</dbReference>
<evidence type="ECO:0000313" key="1">
    <source>
        <dbReference type="EMBL" id="MEA5391786.1"/>
    </source>
</evidence>